<dbReference type="Proteomes" id="UP000820669">
    <property type="component" value="Unassembled WGS sequence"/>
</dbReference>
<evidence type="ECO:0000313" key="1">
    <source>
        <dbReference type="EMBL" id="NMI01872.1"/>
    </source>
</evidence>
<dbReference type="EMBL" id="JAAXLA010000105">
    <property type="protein sequence ID" value="NMI01872.1"/>
    <property type="molecule type" value="Genomic_DNA"/>
</dbReference>
<proteinExistence type="predicted"/>
<dbReference type="RefSeq" id="WP_169385384.1">
    <property type="nucleotide sequence ID" value="NZ_JAAXLA010000105.1"/>
</dbReference>
<reference evidence="1 2" key="1">
    <citation type="submission" date="2020-04" db="EMBL/GenBank/DDBJ databases">
        <authorList>
            <person name="Klaysubun C."/>
            <person name="Duangmal K."/>
            <person name="Lipun K."/>
        </authorList>
    </citation>
    <scope>NUCLEOTIDE SEQUENCE [LARGE SCALE GENOMIC DNA]</scope>
    <source>
        <strain evidence="1 2">K10HN5</strain>
    </source>
</reference>
<evidence type="ECO:0008006" key="3">
    <source>
        <dbReference type="Google" id="ProtNLM"/>
    </source>
</evidence>
<accession>A0ABX1SJX8</accession>
<gene>
    <name evidence="1" type="ORF">HF526_31930</name>
</gene>
<evidence type="ECO:0000313" key="2">
    <source>
        <dbReference type="Proteomes" id="UP000820669"/>
    </source>
</evidence>
<sequence>MGLLTAAESREVLRRYGTGELDVDQAAVTLADTVAAHRARAELCGDYDGPGPDFWHALADARWQWTITTEHHDALVRALRAGW</sequence>
<organism evidence="1 2">
    <name type="scientific">Pseudonocardia acidicola</name>
    <dbReference type="NCBI Taxonomy" id="2724939"/>
    <lineage>
        <taxon>Bacteria</taxon>
        <taxon>Bacillati</taxon>
        <taxon>Actinomycetota</taxon>
        <taxon>Actinomycetes</taxon>
        <taxon>Pseudonocardiales</taxon>
        <taxon>Pseudonocardiaceae</taxon>
        <taxon>Pseudonocardia</taxon>
    </lineage>
</organism>
<comment type="caution">
    <text evidence="1">The sequence shown here is derived from an EMBL/GenBank/DDBJ whole genome shotgun (WGS) entry which is preliminary data.</text>
</comment>
<name>A0ABX1SJX8_9PSEU</name>
<protein>
    <recommendedName>
        <fullName evidence="3">DUF2399 domain-containing protein</fullName>
    </recommendedName>
</protein>
<keyword evidence="2" id="KW-1185">Reference proteome</keyword>